<keyword evidence="3" id="KW-1185">Reference proteome</keyword>
<evidence type="ECO:0000256" key="1">
    <source>
        <dbReference type="SAM" id="MobiDB-lite"/>
    </source>
</evidence>
<protein>
    <submittedName>
        <fullName evidence="2">Uncharacterized protein</fullName>
    </submittedName>
</protein>
<dbReference type="AlphaFoldDB" id="A0A4Y7QCG1"/>
<evidence type="ECO:0000313" key="2">
    <source>
        <dbReference type="EMBL" id="TDL25105.1"/>
    </source>
</evidence>
<dbReference type="VEuPathDB" id="FungiDB:BD410DRAFT_837351"/>
<dbReference type="OrthoDB" id="376826at2759"/>
<name>A0A4Y7QCG1_9AGAM</name>
<proteinExistence type="predicted"/>
<dbReference type="STRING" id="50990.A0A4Y7QCG1"/>
<feature type="region of interest" description="Disordered" evidence="1">
    <location>
        <begin position="150"/>
        <end position="179"/>
    </location>
</feature>
<dbReference type="SUPFAM" id="SSF109775">
    <property type="entry name" value="Mannose-6-phosphate receptor binding protein 1 (Tip47), C-terminal domain"/>
    <property type="match status" value="1"/>
</dbReference>
<feature type="compositionally biased region" description="Basic and acidic residues" evidence="1">
    <location>
        <begin position="156"/>
        <end position="165"/>
    </location>
</feature>
<evidence type="ECO:0000313" key="3">
    <source>
        <dbReference type="Proteomes" id="UP000294933"/>
    </source>
</evidence>
<sequence length="179" mass="19224">SPNGDKKQFQYQRAYRLSLDLKDSLYVYTSDQVKQIQEHSVLVQRTSATAHSVTDTLASSYVAAMSQVHALSDKMLLELHRLQASTAALPSHLQAQLSGLSASAKDLSAIMTSDAPLGEKITKLRNTVEERVTPLLEGAKEAVEGALKAVTGTTSEKTHEAKEKMTNGIGNGNQNGVAS</sequence>
<organism evidence="2 3">
    <name type="scientific">Rickenella mellea</name>
    <dbReference type="NCBI Taxonomy" id="50990"/>
    <lineage>
        <taxon>Eukaryota</taxon>
        <taxon>Fungi</taxon>
        <taxon>Dikarya</taxon>
        <taxon>Basidiomycota</taxon>
        <taxon>Agaricomycotina</taxon>
        <taxon>Agaricomycetes</taxon>
        <taxon>Hymenochaetales</taxon>
        <taxon>Rickenellaceae</taxon>
        <taxon>Rickenella</taxon>
    </lineage>
</organism>
<feature type="non-terminal residue" evidence="2">
    <location>
        <position position="1"/>
    </location>
</feature>
<dbReference type="EMBL" id="ML170164">
    <property type="protein sequence ID" value="TDL25105.1"/>
    <property type="molecule type" value="Genomic_DNA"/>
</dbReference>
<gene>
    <name evidence="2" type="ORF">BD410DRAFT_837351</name>
</gene>
<accession>A0A4Y7QCG1</accession>
<dbReference type="Proteomes" id="UP000294933">
    <property type="component" value="Unassembled WGS sequence"/>
</dbReference>
<reference evidence="2 3" key="1">
    <citation type="submission" date="2018-06" db="EMBL/GenBank/DDBJ databases">
        <title>A transcriptomic atlas of mushroom development highlights an independent origin of complex multicellularity.</title>
        <authorList>
            <consortium name="DOE Joint Genome Institute"/>
            <person name="Krizsan K."/>
            <person name="Almasi E."/>
            <person name="Merenyi Z."/>
            <person name="Sahu N."/>
            <person name="Viragh M."/>
            <person name="Koszo T."/>
            <person name="Mondo S."/>
            <person name="Kiss B."/>
            <person name="Balint B."/>
            <person name="Kues U."/>
            <person name="Barry K."/>
            <person name="Hegedus J.C."/>
            <person name="Henrissat B."/>
            <person name="Johnson J."/>
            <person name="Lipzen A."/>
            <person name="Ohm R."/>
            <person name="Nagy I."/>
            <person name="Pangilinan J."/>
            <person name="Yan J."/>
            <person name="Xiong Y."/>
            <person name="Grigoriev I.V."/>
            <person name="Hibbett D.S."/>
            <person name="Nagy L.G."/>
        </authorList>
    </citation>
    <scope>NUCLEOTIDE SEQUENCE [LARGE SCALE GENOMIC DNA]</scope>
    <source>
        <strain evidence="2 3">SZMC22713</strain>
    </source>
</reference>